<evidence type="ECO:0000313" key="1">
    <source>
        <dbReference type="EMBL" id="MBX39563.1"/>
    </source>
</evidence>
<organism evidence="1">
    <name type="scientific">Rhizophora mucronata</name>
    <name type="common">Asiatic mangrove</name>
    <dbReference type="NCBI Taxonomy" id="61149"/>
    <lineage>
        <taxon>Eukaryota</taxon>
        <taxon>Viridiplantae</taxon>
        <taxon>Streptophyta</taxon>
        <taxon>Embryophyta</taxon>
        <taxon>Tracheophyta</taxon>
        <taxon>Spermatophyta</taxon>
        <taxon>Magnoliopsida</taxon>
        <taxon>eudicotyledons</taxon>
        <taxon>Gunneridae</taxon>
        <taxon>Pentapetalae</taxon>
        <taxon>rosids</taxon>
        <taxon>fabids</taxon>
        <taxon>Malpighiales</taxon>
        <taxon>Rhizophoraceae</taxon>
        <taxon>Rhizophora</taxon>
    </lineage>
</organism>
<sequence>MIATFIAFLFPEYLRPRKFKGK</sequence>
<name>A0A2P2NAS1_RHIMU</name>
<protein>
    <submittedName>
        <fullName evidence="1">Uncharacterized protein</fullName>
    </submittedName>
</protein>
<accession>A0A2P2NAS1</accession>
<reference evidence="1" key="1">
    <citation type="submission" date="2018-02" db="EMBL/GenBank/DDBJ databases">
        <title>Rhizophora mucronata_Transcriptome.</title>
        <authorList>
            <person name="Meera S.P."/>
            <person name="Sreeshan A."/>
            <person name="Augustine A."/>
        </authorList>
    </citation>
    <scope>NUCLEOTIDE SEQUENCE</scope>
    <source>
        <tissue evidence="1">Leaf</tissue>
    </source>
</reference>
<dbReference type="EMBL" id="GGEC01059079">
    <property type="protein sequence ID" value="MBX39563.1"/>
    <property type="molecule type" value="Transcribed_RNA"/>
</dbReference>
<proteinExistence type="predicted"/>
<dbReference type="AlphaFoldDB" id="A0A2P2NAS1"/>